<dbReference type="Proteomes" id="UP001500975">
    <property type="component" value="Unassembled WGS sequence"/>
</dbReference>
<evidence type="ECO:0000313" key="2">
    <source>
        <dbReference type="Proteomes" id="UP001500975"/>
    </source>
</evidence>
<protein>
    <recommendedName>
        <fullName evidence="3">Trypsin-like peptidase domain-containing protein</fullName>
    </recommendedName>
</protein>
<keyword evidence="2" id="KW-1185">Reference proteome</keyword>
<dbReference type="SUPFAM" id="SSF50494">
    <property type="entry name" value="Trypsin-like serine proteases"/>
    <property type="match status" value="1"/>
</dbReference>
<dbReference type="InterPro" id="IPR009003">
    <property type="entry name" value="Peptidase_S1_PA"/>
</dbReference>
<comment type="caution">
    <text evidence="1">The sequence shown here is derived from an EMBL/GenBank/DDBJ whole genome shotgun (WGS) entry which is preliminary data.</text>
</comment>
<accession>A0ABP8I6V3</accession>
<gene>
    <name evidence="1" type="ORF">GCM10023165_42040</name>
</gene>
<organism evidence="1 2">
    <name type="scientific">Variovorax defluvii</name>
    <dbReference type="NCBI Taxonomy" id="913761"/>
    <lineage>
        <taxon>Bacteria</taxon>
        <taxon>Pseudomonadati</taxon>
        <taxon>Pseudomonadota</taxon>
        <taxon>Betaproteobacteria</taxon>
        <taxon>Burkholderiales</taxon>
        <taxon>Comamonadaceae</taxon>
        <taxon>Variovorax</taxon>
    </lineage>
</organism>
<dbReference type="Gene3D" id="2.40.10.10">
    <property type="entry name" value="Trypsin-like serine proteases"/>
    <property type="match status" value="1"/>
</dbReference>
<sequence>MSSGDEHAARCIAELAARHPAAVSLGRYASLAVRIDAPLLRRLRLALLPGTDASAEADLWFSGLSESRGDEGFVLDPQVAVILRDQLARERLGSGGSALDAAWQHTTQMHAGWPEALRLEETLTYLALRPSDGAAEALEEALRPAMIALASGGHRAVEVARWAVRAVPRLPAAARDTDAALALLLASSALIGIGGRAVNPADGRVIPGDLGWLLPASLLDKSTALVCEVGPESLLLRPPGTEDAAGSQVTLPITRPLFAELSWTVDATRVTRVQAIVPGTAMPLPAGWRELRLRTLTGAVYRLGPATAAVAMSLEELLEGCVFVHCGNAMARGLFVSDDRILTTLHAVSEAVREAANPSPIEVRKGTHRSAALLVAADPRVDLALLAVNGPLRSGRTMPRAQAAPEAGQSTTLLVVEESSWTSLAYRVTAFEVSTSASGRTYEGLLEIERDGGNPLPPTKGLSGVPVIHAGEMVGMVALGNERDLLYAVPAGQIDAFLSWALLPDGQEPDVLVAYAPSDSYGKGEELDEVALERVRRSLQVARLRPRVTAEMRRTRDDDDARALNSARAAVCLLTPVANASGSEGHRDMAAMAFRRWVDPGFPVAMLTYRTNVPRLPRPLQAAPTLSLDSLDEETLWLQLQHTLGSRPVDAPTASDADFAAAAHYRLGLSPGEPSEVPLQQRLEAALADAASREGIDRAALVERADMAAMLMLPDGKTLADLRRVARAEPGRRAVYLNAMPVQYARLLLKRAWFPNAPPPHVVIRDQEWPTADEGVDALVTQIVGRVAESADAVAAEMRWVLSRATADYVVVFATRPFPDARIVSGLKASLPGALLFFLGLEQDVAQAAAAAGVTVLPGLQDASESLRWVQNYKRMLEGVAPRGRAGSAPPR</sequence>
<name>A0ABP8I6V3_9BURK</name>
<dbReference type="InterPro" id="IPR043504">
    <property type="entry name" value="Peptidase_S1_PA_chymotrypsin"/>
</dbReference>
<proteinExistence type="predicted"/>
<dbReference type="RefSeq" id="WP_345540375.1">
    <property type="nucleotide sequence ID" value="NZ_BAABGJ010000076.1"/>
</dbReference>
<evidence type="ECO:0000313" key="1">
    <source>
        <dbReference type="EMBL" id="GAA4352594.1"/>
    </source>
</evidence>
<dbReference type="EMBL" id="BAABGJ010000076">
    <property type="protein sequence ID" value="GAA4352594.1"/>
    <property type="molecule type" value="Genomic_DNA"/>
</dbReference>
<reference evidence="2" key="1">
    <citation type="journal article" date="2019" name="Int. J. Syst. Evol. Microbiol.">
        <title>The Global Catalogue of Microorganisms (GCM) 10K type strain sequencing project: providing services to taxonomists for standard genome sequencing and annotation.</title>
        <authorList>
            <consortium name="The Broad Institute Genomics Platform"/>
            <consortium name="The Broad Institute Genome Sequencing Center for Infectious Disease"/>
            <person name="Wu L."/>
            <person name="Ma J."/>
        </authorList>
    </citation>
    <scope>NUCLEOTIDE SEQUENCE [LARGE SCALE GENOMIC DNA]</scope>
    <source>
        <strain evidence="2">JCM 17804</strain>
    </source>
</reference>
<evidence type="ECO:0008006" key="3">
    <source>
        <dbReference type="Google" id="ProtNLM"/>
    </source>
</evidence>